<comment type="caution">
    <text evidence="4">The sequence shown here is derived from an EMBL/GenBank/DDBJ whole genome shotgun (WGS) entry which is preliminary data.</text>
</comment>
<evidence type="ECO:0000256" key="2">
    <source>
        <dbReference type="SAM" id="Phobius"/>
    </source>
</evidence>
<feature type="region of interest" description="Disordered" evidence="1">
    <location>
        <begin position="36"/>
        <end position="302"/>
    </location>
</feature>
<keyword evidence="2" id="KW-1133">Transmembrane helix</keyword>
<gene>
    <name evidence="4" type="ORF">CROQUDRAFT_716782</name>
</gene>
<feature type="transmembrane region" description="Helical" evidence="2">
    <location>
        <begin position="378"/>
        <end position="405"/>
    </location>
</feature>
<dbReference type="EMBL" id="MU167301">
    <property type="protein sequence ID" value="KAG0144151.1"/>
    <property type="molecule type" value="Genomic_DNA"/>
</dbReference>
<keyword evidence="3" id="KW-0732">Signal</keyword>
<dbReference type="Proteomes" id="UP000886653">
    <property type="component" value="Unassembled WGS sequence"/>
</dbReference>
<evidence type="ECO:0000256" key="1">
    <source>
        <dbReference type="SAM" id="MobiDB-lite"/>
    </source>
</evidence>
<organism evidence="4 5">
    <name type="scientific">Cronartium quercuum f. sp. fusiforme G11</name>
    <dbReference type="NCBI Taxonomy" id="708437"/>
    <lineage>
        <taxon>Eukaryota</taxon>
        <taxon>Fungi</taxon>
        <taxon>Dikarya</taxon>
        <taxon>Basidiomycota</taxon>
        <taxon>Pucciniomycotina</taxon>
        <taxon>Pucciniomycetes</taxon>
        <taxon>Pucciniales</taxon>
        <taxon>Coleosporiaceae</taxon>
        <taxon>Cronartium</taxon>
    </lineage>
</organism>
<feature type="signal peptide" evidence="3">
    <location>
        <begin position="1"/>
        <end position="21"/>
    </location>
</feature>
<evidence type="ECO:0000256" key="3">
    <source>
        <dbReference type="SAM" id="SignalP"/>
    </source>
</evidence>
<feature type="compositionally biased region" description="Polar residues" evidence="1">
    <location>
        <begin position="132"/>
        <end position="148"/>
    </location>
</feature>
<dbReference type="AlphaFoldDB" id="A0A9P6NID3"/>
<keyword evidence="2" id="KW-0472">Membrane</keyword>
<protein>
    <submittedName>
        <fullName evidence="4">Uncharacterized protein</fullName>
    </submittedName>
</protein>
<feature type="compositionally biased region" description="Low complexity" evidence="1">
    <location>
        <begin position="202"/>
        <end position="221"/>
    </location>
</feature>
<name>A0A9P6NID3_9BASI</name>
<evidence type="ECO:0000313" key="4">
    <source>
        <dbReference type="EMBL" id="KAG0144151.1"/>
    </source>
</evidence>
<proteinExistence type="predicted"/>
<keyword evidence="5" id="KW-1185">Reference proteome</keyword>
<feature type="compositionally biased region" description="Polar residues" evidence="1">
    <location>
        <begin position="325"/>
        <end position="359"/>
    </location>
</feature>
<feature type="compositionally biased region" description="Low complexity" evidence="1">
    <location>
        <begin position="240"/>
        <end position="288"/>
    </location>
</feature>
<feature type="region of interest" description="Disordered" evidence="1">
    <location>
        <begin position="321"/>
        <end position="373"/>
    </location>
</feature>
<reference evidence="4" key="1">
    <citation type="submission" date="2013-11" db="EMBL/GenBank/DDBJ databases">
        <title>Genome sequence of the fusiform rust pathogen reveals effectors for host alternation and coevolution with pine.</title>
        <authorList>
            <consortium name="DOE Joint Genome Institute"/>
            <person name="Smith K."/>
            <person name="Pendleton A."/>
            <person name="Kubisiak T."/>
            <person name="Anderson C."/>
            <person name="Salamov A."/>
            <person name="Aerts A."/>
            <person name="Riley R."/>
            <person name="Clum A."/>
            <person name="Lindquist E."/>
            <person name="Ence D."/>
            <person name="Campbell M."/>
            <person name="Kronenberg Z."/>
            <person name="Feau N."/>
            <person name="Dhillon B."/>
            <person name="Hamelin R."/>
            <person name="Burleigh J."/>
            <person name="Smith J."/>
            <person name="Yandell M."/>
            <person name="Nelson C."/>
            <person name="Grigoriev I."/>
            <person name="Davis J."/>
        </authorList>
    </citation>
    <scope>NUCLEOTIDE SEQUENCE</scope>
    <source>
        <strain evidence="4">G11</strain>
    </source>
</reference>
<accession>A0A9P6NID3</accession>
<feature type="chain" id="PRO_5040225880" evidence="3">
    <location>
        <begin position="22"/>
        <end position="496"/>
    </location>
</feature>
<feature type="compositionally biased region" description="Low complexity" evidence="1">
    <location>
        <begin position="116"/>
        <end position="131"/>
    </location>
</feature>
<feature type="region of interest" description="Disordered" evidence="1">
    <location>
        <begin position="461"/>
        <end position="496"/>
    </location>
</feature>
<feature type="compositionally biased region" description="Polar residues" evidence="1">
    <location>
        <begin position="289"/>
        <end position="301"/>
    </location>
</feature>
<feature type="compositionally biased region" description="Polar residues" evidence="1">
    <location>
        <begin position="58"/>
        <end position="68"/>
    </location>
</feature>
<evidence type="ECO:0000313" key="5">
    <source>
        <dbReference type="Proteomes" id="UP000886653"/>
    </source>
</evidence>
<sequence length="496" mass="51511">MHLGCPILLLVSPLTVFHILAFPSLDTFAEPWAESETQPSSISNGHSSPSMLPSISSTEEASPSQRASLVNGEIPLFPTEMQSGSDQASSAPSANPSGKTASIPSKIPPVSNEAASSRPSSLLSQSGISVSQAKSSITVEALSSSSSVWGEKDLMAGPEIPSLSKAKASPPSSPASNSTQKTGPVLPSIPERNLLPISSGDASSAPNSTHASSSPSISSGALLPTSRKPSSLEPSQGARPESPSSSSTFITPSPHPSSASRPSLPSLSPSKSLPSLSPSKSLPSVPLPAQSSTTEPSSFQASPTLTTSHFFFPPLFPTTVPRAHSSPNGIQHGTVQSAESEPLVSTSSKADGKSASVSATPFPPLETSPDIPRSSKKMFNIVISVIVIGSVLVLSSAGFGVYKLIDRRQQRSKIRKRLSDQIFAASQQRLVLNPNHRRAGEFGRRGTVMVGKGLGSGGGCWGGAIDQQRREEEEEEGGWRRFTCPSSEDGLVPPSN</sequence>
<keyword evidence="2" id="KW-0812">Transmembrane</keyword>
<feature type="compositionally biased region" description="Low complexity" evidence="1">
    <location>
        <begin position="40"/>
        <end position="57"/>
    </location>
</feature>
<feature type="compositionally biased region" description="Polar residues" evidence="1">
    <location>
        <begin position="80"/>
        <end position="103"/>
    </location>
</feature>
<feature type="compositionally biased region" description="Low complexity" evidence="1">
    <location>
        <begin position="161"/>
        <end position="178"/>
    </location>
</feature>